<dbReference type="EMBL" id="DXFX01000081">
    <property type="protein sequence ID" value="HIX08075.1"/>
    <property type="molecule type" value="Genomic_DNA"/>
</dbReference>
<sequence>MAKKSDYFGLDYIVSLILAIIPVTALVCGFITRLMDGKIVAAILRILFGWNIVWILDLICMIFSKHIFRILPV</sequence>
<protein>
    <submittedName>
        <fullName evidence="2">Uncharacterized protein</fullName>
    </submittedName>
</protein>
<name>A0A9D1V8H1_9FIRM</name>
<reference evidence="2" key="2">
    <citation type="submission" date="2021-04" db="EMBL/GenBank/DDBJ databases">
        <authorList>
            <person name="Gilroy R."/>
        </authorList>
    </citation>
    <scope>NUCLEOTIDE SEQUENCE</scope>
    <source>
        <strain evidence="2">811</strain>
    </source>
</reference>
<comment type="caution">
    <text evidence="2">The sequence shown here is derived from an EMBL/GenBank/DDBJ whole genome shotgun (WGS) entry which is preliminary data.</text>
</comment>
<proteinExistence type="predicted"/>
<evidence type="ECO:0000256" key="1">
    <source>
        <dbReference type="SAM" id="Phobius"/>
    </source>
</evidence>
<organism evidence="2 3">
    <name type="scientific">Candidatus Borkfalkia faecipullorum</name>
    <dbReference type="NCBI Taxonomy" id="2838510"/>
    <lineage>
        <taxon>Bacteria</taxon>
        <taxon>Bacillati</taxon>
        <taxon>Bacillota</taxon>
        <taxon>Clostridia</taxon>
        <taxon>Christensenellales</taxon>
        <taxon>Christensenellaceae</taxon>
        <taxon>Candidatus Borkfalkia</taxon>
    </lineage>
</organism>
<reference evidence="2" key="1">
    <citation type="journal article" date="2021" name="PeerJ">
        <title>Extensive microbial diversity within the chicken gut microbiome revealed by metagenomics and culture.</title>
        <authorList>
            <person name="Gilroy R."/>
            <person name="Ravi A."/>
            <person name="Getino M."/>
            <person name="Pursley I."/>
            <person name="Horton D.L."/>
            <person name="Alikhan N.F."/>
            <person name="Baker D."/>
            <person name="Gharbi K."/>
            <person name="Hall N."/>
            <person name="Watson M."/>
            <person name="Adriaenssens E.M."/>
            <person name="Foster-Nyarko E."/>
            <person name="Jarju S."/>
            <person name="Secka A."/>
            <person name="Antonio M."/>
            <person name="Oren A."/>
            <person name="Chaudhuri R.R."/>
            <person name="La Ragione R."/>
            <person name="Hildebrand F."/>
            <person name="Pallen M.J."/>
        </authorList>
    </citation>
    <scope>NUCLEOTIDE SEQUENCE</scope>
    <source>
        <strain evidence="2">811</strain>
    </source>
</reference>
<keyword evidence="1" id="KW-0472">Membrane</keyword>
<evidence type="ECO:0000313" key="3">
    <source>
        <dbReference type="Proteomes" id="UP000824204"/>
    </source>
</evidence>
<keyword evidence="1" id="KW-0812">Transmembrane</keyword>
<dbReference type="Proteomes" id="UP000824204">
    <property type="component" value="Unassembled WGS sequence"/>
</dbReference>
<accession>A0A9D1V8H1</accession>
<evidence type="ECO:0000313" key="2">
    <source>
        <dbReference type="EMBL" id="HIX08075.1"/>
    </source>
</evidence>
<gene>
    <name evidence="2" type="ORF">H9741_06375</name>
</gene>
<feature type="transmembrane region" description="Helical" evidence="1">
    <location>
        <begin position="12"/>
        <end position="33"/>
    </location>
</feature>
<feature type="transmembrane region" description="Helical" evidence="1">
    <location>
        <begin position="39"/>
        <end position="63"/>
    </location>
</feature>
<keyword evidence="1" id="KW-1133">Transmembrane helix</keyword>
<dbReference type="AlphaFoldDB" id="A0A9D1V8H1"/>